<evidence type="ECO:0000313" key="3">
    <source>
        <dbReference type="EMBL" id="ABO96314.1"/>
    </source>
</evidence>
<dbReference type="OrthoDB" id="10614711at2759"/>
<dbReference type="RefSeq" id="XP_001418021.1">
    <property type="nucleotide sequence ID" value="XM_001417984.1"/>
</dbReference>
<protein>
    <submittedName>
        <fullName evidence="3">Uncharacterized protein</fullName>
    </submittedName>
</protein>
<dbReference type="GeneID" id="5001730"/>
<dbReference type="EMBL" id="CP000585">
    <property type="protein sequence ID" value="ABO96314.1"/>
    <property type="molecule type" value="Genomic_DNA"/>
</dbReference>
<dbReference type="AlphaFoldDB" id="A4RXM4"/>
<evidence type="ECO:0000256" key="2">
    <source>
        <dbReference type="SAM" id="Phobius"/>
    </source>
</evidence>
<keyword evidence="2" id="KW-0472">Membrane</keyword>
<feature type="region of interest" description="Disordered" evidence="1">
    <location>
        <begin position="167"/>
        <end position="260"/>
    </location>
</feature>
<feature type="compositionally biased region" description="Low complexity" evidence="1">
    <location>
        <begin position="226"/>
        <end position="235"/>
    </location>
</feature>
<proteinExistence type="predicted"/>
<evidence type="ECO:0000256" key="1">
    <source>
        <dbReference type="SAM" id="MobiDB-lite"/>
    </source>
</evidence>
<keyword evidence="2" id="KW-1133">Transmembrane helix</keyword>
<keyword evidence="4" id="KW-1185">Reference proteome</keyword>
<reference evidence="3 4" key="1">
    <citation type="journal article" date="2007" name="Proc. Natl. Acad. Sci. U.S.A.">
        <title>The tiny eukaryote Ostreococcus provides genomic insights into the paradox of plankton speciation.</title>
        <authorList>
            <person name="Palenik B."/>
            <person name="Grimwood J."/>
            <person name="Aerts A."/>
            <person name="Rouze P."/>
            <person name="Salamov A."/>
            <person name="Putnam N."/>
            <person name="Dupont C."/>
            <person name="Jorgensen R."/>
            <person name="Derelle E."/>
            <person name="Rombauts S."/>
            <person name="Zhou K."/>
            <person name="Otillar R."/>
            <person name="Merchant S.S."/>
            <person name="Podell S."/>
            <person name="Gaasterland T."/>
            <person name="Napoli C."/>
            <person name="Gendler K."/>
            <person name="Manuell A."/>
            <person name="Tai V."/>
            <person name="Vallon O."/>
            <person name="Piganeau G."/>
            <person name="Jancek S."/>
            <person name="Heijde M."/>
            <person name="Jabbari K."/>
            <person name="Bowler C."/>
            <person name="Lohr M."/>
            <person name="Robbens S."/>
            <person name="Werner G."/>
            <person name="Dubchak I."/>
            <person name="Pazour G.J."/>
            <person name="Ren Q."/>
            <person name="Paulsen I."/>
            <person name="Delwiche C."/>
            <person name="Schmutz J."/>
            <person name="Rokhsar D."/>
            <person name="Van de Peer Y."/>
            <person name="Moreau H."/>
            <person name="Grigoriev I.V."/>
        </authorList>
    </citation>
    <scope>NUCLEOTIDE SEQUENCE [LARGE SCALE GENOMIC DNA]</scope>
    <source>
        <strain evidence="3 4">CCE9901</strain>
    </source>
</reference>
<evidence type="ECO:0000313" key="4">
    <source>
        <dbReference type="Proteomes" id="UP000001568"/>
    </source>
</evidence>
<dbReference type="HOGENOM" id="CLU_1071149_0_0_1"/>
<feature type="transmembrane region" description="Helical" evidence="2">
    <location>
        <begin position="88"/>
        <end position="114"/>
    </location>
</feature>
<keyword evidence="2" id="KW-0812">Transmembrane</keyword>
<feature type="transmembrane region" description="Helical" evidence="2">
    <location>
        <begin position="50"/>
        <end position="68"/>
    </location>
</feature>
<feature type="transmembrane region" description="Helical" evidence="2">
    <location>
        <begin position="26"/>
        <end position="43"/>
    </location>
</feature>
<dbReference type="Proteomes" id="UP000001568">
    <property type="component" value="Chromosome 5"/>
</dbReference>
<dbReference type="KEGG" id="olu:OSTLU_31746"/>
<organism evidence="3 4">
    <name type="scientific">Ostreococcus lucimarinus (strain CCE9901)</name>
    <dbReference type="NCBI Taxonomy" id="436017"/>
    <lineage>
        <taxon>Eukaryota</taxon>
        <taxon>Viridiplantae</taxon>
        <taxon>Chlorophyta</taxon>
        <taxon>Mamiellophyceae</taxon>
        <taxon>Mamiellales</taxon>
        <taxon>Bathycoccaceae</taxon>
        <taxon>Ostreococcus</taxon>
    </lineage>
</organism>
<gene>
    <name evidence="3" type="ORF">OSTLU_31746</name>
</gene>
<dbReference type="Gramene" id="ABO96314">
    <property type="protein sequence ID" value="ABO96314"/>
    <property type="gene ID" value="OSTLU_31746"/>
</dbReference>
<dbReference type="PROSITE" id="PS51257">
    <property type="entry name" value="PROKAR_LIPOPROTEIN"/>
    <property type="match status" value="1"/>
</dbReference>
<name>A4RXM4_OSTLU</name>
<accession>A4RXM4</accession>
<sequence>MDGRVVGDVSSADALGALAYASTHPALAAACGLALVWLVPLVVDAAWKFLLFPSLVAVGAIAAIAHPVETLKFLERAAEEISTHPEEAAAALAIATAIALGPYILGAALVALVISGTSILPSAVKPVLPREFVAATERFDAIVEAANAKEREVESFARDVNAKRTELRAKRLGQATPPRDSDAQTGRSSRSAAVPEFSPATSKSPATPKAAATSKRREIPRRVAAPSPSTQTTTSPREKRLKNSTPLERRRAMNDGTGAR</sequence>